<dbReference type="Gene3D" id="3.30.70.1660">
    <property type="match status" value="1"/>
</dbReference>
<evidence type="ECO:0000256" key="1">
    <source>
        <dbReference type="ARBA" id="ARBA00010835"/>
    </source>
</evidence>
<accession>A0A2C5XAU7</accession>
<dbReference type="InterPro" id="IPR000352">
    <property type="entry name" value="Pep_chain_release_fac_I"/>
</dbReference>
<keyword evidence="6" id="KW-1185">Reference proteome</keyword>
<sequence length="463" mass="51321">MIADYVCGDIFDMGLAPIGGVEQQFVANSGHNLRWLRAAVQTTRQPRRGLCVPTIRWASNSALLAGASLPAALLLRAQTLSTEYAQLKAQLDSDFSTGTAKRIGELASVVHALEKWEAAKSAVSELEGLLRSQDVELRQMAEDELDATHEQLAHQTHKLTEALTPKHPFASMPCLIEFRPGPGGMEGRFFADSLFRMYKQYLDNKGMAVRVVKYETSDSAGDSTGADGELPLQEAILEVADEGAYDLLRGEAGMHRVQRIPATESKGRTHTSAVAVWVLPSFPENNAAGEENWDNPESDFYIDPEEVRLEVMRARGAGGQHVNKTESAVRLTHVPTGTVVAIQDSRSQQRNKESAWRLLRSRVAQQRREIREEQAYALRNSVLAKDKMTRADKIRTYNYGQDRCTDHRSGLDVHNLPNVLEGGEMLGKIIDSVREWLVARDIRAMMADEEAKVGVENKKGSKS</sequence>
<dbReference type="PROSITE" id="PS00745">
    <property type="entry name" value="RF_PROK_I"/>
    <property type="match status" value="1"/>
</dbReference>
<dbReference type="EMBL" id="APWK03000019">
    <property type="protein sequence ID" value="PHH54785.1"/>
    <property type="molecule type" value="Genomic_DNA"/>
</dbReference>
<dbReference type="GO" id="GO:0032543">
    <property type="term" value="P:mitochondrial translation"/>
    <property type="evidence" value="ECO:0007669"/>
    <property type="project" value="UniProtKB-ARBA"/>
</dbReference>
<evidence type="ECO:0000256" key="2">
    <source>
        <dbReference type="ARBA" id="ARBA00022481"/>
    </source>
</evidence>
<keyword evidence="2" id="KW-0488">Methylation</keyword>
<evidence type="ECO:0000256" key="3">
    <source>
        <dbReference type="ARBA" id="ARBA00022917"/>
    </source>
</evidence>
<dbReference type="FunFam" id="3.30.160.20:FF:000070">
    <property type="entry name" value="Related to MRF1-peptide chain release factor, mitochondrial"/>
    <property type="match status" value="1"/>
</dbReference>
<dbReference type="InterPro" id="IPR045853">
    <property type="entry name" value="Pep_chain_release_fac_I_sf"/>
</dbReference>
<reference evidence="5 6" key="1">
    <citation type="journal article" date="2013" name="Fungal Biol.">
        <title>Analysis of microsatellite markers in the genome of the plant pathogen Ceratocystis fimbriata.</title>
        <authorList>
            <person name="Simpson M.C."/>
            <person name="Wilken P.M."/>
            <person name="Coetzee M.P."/>
            <person name="Wingfield M.J."/>
            <person name="Wingfield B.D."/>
        </authorList>
    </citation>
    <scope>NUCLEOTIDE SEQUENCE [LARGE SCALE GENOMIC DNA]</scope>
    <source>
        <strain evidence="5 6">CBS 114723</strain>
    </source>
</reference>
<gene>
    <name evidence="5" type="primary">prfA</name>
    <name evidence="5" type="ORF">CFIMG_004981RA</name>
</gene>
<dbReference type="GO" id="GO:0005739">
    <property type="term" value="C:mitochondrion"/>
    <property type="evidence" value="ECO:0007669"/>
    <property type="project" value="UniProtKB-ARBA"/>
</dbReference>
<dbReference type="Pfam" id="PF00472">
    <property type="entry name" value="RF-1"/>
    <property type="match status" value="1"/>
</dbReference>
<evidence type="ECO:0000259" key="4">
    <source>
        <dbReference type="PROSITE" id="PS00745"/>
    </source>
</evidence>
<evidence type="ECO:0000313" key="5">
    <source>
        <dbReference type="EMBL" id="PHH54785.1"/>
    </source>
</evidence>
<dbReference type="STRING" id="1035309.A0A2C5XAU7"/>
<feature type="domain" description="Prokaryotic-type class I peptide chain release factors" evidence="4">
    <location>
        <begin position="313"/>
        <end position="329"/>
    </location>
</feature>
<reference evidence="5 6" key="2">
    <citation type="journal article" date="2013" name="IMA Fungus">
        <title>IMA Genome-F 1: Ceratocystis fimbriata: Draft nuclear genome sequence for the plant pathogen, Ceratocystis fimbriata.</title>
        <authorList>
            <person name="Wilken P.M."/>
            <person name="Steenkamp E.T."/>
            <person name="Wingfield M.J."/>
            <person name="de Beer Z.W."/>
            <person name="Wingfield B.D."/>
        </authorList>
    </citation>
    <scope>NUCLEOTIDE SEQUENCE [LARGE SCALE GENOMIC DNA]</scope>
    <source>
        <strain evidence="5 6">CBS 114723</strain>
    </source>
</reference>
<dbReference type="Gene3D" id="3.30.160.20">
    <property type="match status" value="1"/>
</dbReference>
<evidence type="ECO:0000313" key="6">
    <source>
        <dbReference type="Proteomes" id="UP000222788"/>
    </source>
</evidence>
<comment type="caution">
    <text evidence="5">The sequence shown here is derived from an EMBL/GenBank/DDBJ whole genome shotgun (WGS) entry which is preliminary data.</text>
</comment>
<dbReference type="AlphaFoldDB" id="A0A2C5XAU7"/>
<comment type="similarity">
    <text evidence="1">Belongs to the prokaryotic/mitochondrial release factor family.</text>
</comment>
<protein>
    <submittedName>
        <fullName evidence="5">Peptide chain release factor 1</fullName>
    </submittedName>
</protein>
<dbReference type="SMART" id="SM00937">
    <property type="entry name" value="PCRF"/>
    <property type="match status" value="1"/>
</dbReference>
<dbReference type="InterPro" id="IPR005139">
    <property type="entry name" value="PCRF"/>
</dbReference>
<dbReference type="PANTHER" id="PTHR43804:SF7">
    <property type="entry name" value="LD18447P"/>
    <property type="match status" value="1"/>
</dbReference>
<proteinExistence type="inferred from homology"/>
<dbReference type="PANTHER" id="PTHR43804">
    <property type="entry name" value="LD18447P"/>
    <property type="match status" value="1"/>
</dbReference>
<dbReference type="OrthoDB" id="2019491at2759"/>
<dbReference type="Proteomes" id="UP000222788">
    <property type="component" value="Unassembled WGS sequence"/>
</dbReference>
<organism evidence="5 6">
    <name type="scientific">Ceratocystis fimbriata CBS 114723</name>
    <dbReference type="NCBI Taxonomy" id="1035309"/>
    <lineage>
        <taxon>Eukaryota</taxon>
        <taxon>Fungi</taxon>
        <taxon>Dikarya</taxon>
        <taxon>Ascomycota</taxon>
        <taxon>Pezizomycotina</taxon>
        <taxon>Sordariomycetes</taxon>
        <taxon>Hypocreomycetidae</taxon>
        <taxon>Microascales</taxon>
        <taxon>Ceratocystidaceae</taxon>
        <taxon>Ceratocystis</taxon>
    </lineage>
</organism>
<name>A0A2C5XAU7_9PEZI</name>
<dbReference type="InterPro" id="IPR050057">
    <property type="entry name" value="Prokaryotic/Mito_RF"/>
</dbReference>
<dbReference type="SUPFAM" id="SSF75620">
    <property type="entry name" value="Release factor"/>
    <property type="match status" value="1"/>
</dbReference>
<keyword evidence="3" id="KW-0648">Protein biosynthesis</keyword>
<dbReference type="Gene3D" id="6.10.140.1950">
    <property type="match status" value="1"/>
</dbReference>
<dbReference type="GO" id="GO:0003747">
    <property type="term" value="F:translation release factor activity"/>
    <property type="evidence" value="ECO:0007669"/>
    <property type="project" value="InterPro"/>
</dbReference>
<dbReference type="Pfam" id="PF03462">
    <property type="entry name" value="PCRF"/>
    <property type="match status" value="1"/>
</dbReference>